<keyword evidence="8" id="KW-1185">Reference proteome</keyword>
<organism evidence="7 8">
    <name type="scientific">Virgibacillus kekensis</name>
    <dbReference type="NCBI Taxonomy" id="202261"/>
    <lineage>
        <taxon>Bacteria</taxon>
        <taxon>Bacillati</taxon>
        <taxon>Bacillota</taxon>
        <taxon>Bacilli</taxon>
        <taxon>Bacillales</taxon>
        <taxon>Bacillaceae</taxon>
        <taxon>Virgibacillus</taxon>
    </lineage>
</organism>
<keyword evidence="2 6" id="KW-0812">Transmembrane</keyword>
<evidence type="ECO:0000313" key="7">
    <source>
        <dbReference type="EMBL" id="MFC4557214.1"/>
    </source>
</evidence>
<dbReference type="NCBIfam" id="TIGR01593">
    <property type="entry name" value="holin_tox_secr"/>
    <property type="match status" value="1"/>
</dbReference>
<keyword evidence="3 6" id="KW-1133">Transmembrane helix</keyword>
<accession>A0ABV9DG20</accession>
<name>A0ABV9DG20_9BACI</name>
<evidence type="ECO:0000256" key="6">
    <source>
        <dbReference type="SAM" id="Phobius"/>
    </source>
</evidence>
<comment type="caution">
    <text evidence="7">The sequence shown here is derived from an EMBL/GenBank/DDBJ whole genome shotgun (WGS) entry which is preliminary data.</text>
</comment>
<protein>
    <submittedName>
        <fullName evidence="7">Phage holin family protein</fullName>
    </submittedName>
</protein>
<comment type="subcellular location">
    <subcellularLocation>
        <location evidence="1">Membrane</location>
        <topology evidence="1">Multi-pass membrane protein</topology>
    </subcellularLocation>
</comment>
<dbReference type="Pfam" id="PF05105">
    <property type="entry name" value="Phage_holin_4_1"/>
    <property type="match status" value="1"/>
</dbReference>
<dbReference type="EMBL" id="JBHSFU010000003">
    <property type="protein sequence ID" value="MFC4557214.1"/>
    <property type="molecule type" value="Genomic_DNA"/>
</dbReference>
<evidence type="ECO:0000256" key="3">
    <source>
        <dbReference type="ARBA" id="ARBA00022989"/>
    </source>
</evidence>
<keyword evidence="4 6" id="KW-0472">Membrane</keyword>
<dbReference type="RefSeq" id="WP_390293155.1">
    <property type="nucleotide sequence ID" value="NZ_JBHSFU010000003.1"/>
</dbReference>
<evidence type="ECO:0000256" key="5">
    <source>
        <dbReference type="ARBA" id="ARBA00023600"/>
    </source>
</evidence>
<evidence type="ECO:0000256" key="4">
    <source>
        <dbReference type="ARBA" id="ARBA00023136"/>
    </source>
</evidence>
<feature type="transmembrane region" description="Helical" evidence="6">
    <location>
        <begin position="6"/>
        <end position="31"/>
    </location>
</feature>
<reference evidence="8" key="1">
    <citation type="journal article" date="2019" name="Int. J. Syst. Evol. Microbiol.">
        <title>The Global Catalogue of Microorganisms (GCM) 10K type strain sequencing project: providing services to taxonomists for standard genome sequencing and annotation.</title>
        <authorList>
            <consortium name="The Broad Institute Genomics Platform"/>
            <consortium name="The Broad Institute Genome Sequencing Center for Infectious Disease"/>
            <person name="Wu L."/>
            <person name="Ma J."/>
        </authorList>
    </citation>
    <scope>NUCLEOTIDE SEQUENCE [LARGE SCALE GENOMIC DNA]</scope>
    <source>
        <strain evidence="8">CGMCC 4.7426</strain>
    </source>
</reference>
<dbReference type="InterPro" id="IPR006480">
    <property type="entry name" value="Phage_holin_4_1"/>
</dbReference>
<sequence>MVLVVIILANVVVQILGLSGTVTYATVLFYIMNEGVSIMENLAAVGVLIPKALAV</sequence>
<evidence type="ECO:0000313" key="8">
    <source>
        <dbReference type="Proteomes" id="UP001595989"/>
    </source>
</evidence>
<evidence type="ECO:0000256" key="2">
    <source>
        <dbReference type="ARBA" id="ARBA00022692"/>
    </source>
</evidence>
<gene>
    <name evidence="7" type="ORF">ACFO3D_03180</name>
</gene>
<proteinExistence type="inferred from homology"/>
<dbReference type="Proteomes" id="UP001595989">
    <property type="component" value="Unassembled WGS sequence"/>
</dbReference>
<comment type="similarity">
    <text evidence="5">Belongs to the bacteriophage holin family. Cp-1 holin subfamily.</text>
</comment>
<evidence type="ECO:0000256" key="1">
    <source>
        <dbReference type="ARBA" id="ARBA00004141"/>
    </source>
</evidence>